<dbReference type="EMBL" id="HE616899">
    <property type="protein sequence ID" value="CCF00987.1"/>
    <property type="molecule type" value="Genomic_DNA"/>
</dbReference>
<dbReference type="Proteomes" id="UP000007735">
    <property type="component" value="Plasmid pSfHH103e"/>
</dbReference>
<dbReference type="InterPro" id="IPR000182">
    <property type="entry name" value="GNAT_dom"/>
</dbReference>
<geneLocation type="plasmid" evidence="4 5">
    <name>pSfHH103e</name>
</geneLocation>
<dbReference type="RefSeq" id="WP_014332625.1">
    <property type="nucleotide sequence ID" value="NC_016815.1"/>
</dbReference>
<evidence type="ECO:0000256" key="1">
    <source>
        <dbReference type="ARBA" id="ARBA00022679"/>
    </source>
</evidence>
<dbReference type="KEGG" id="sfh:SFHH103_06529"/>
<evidence type="ECO:0000259" key="3">
    <source>
        <dbReference type="PROSITE" id="PS51186"/>
    </source>
</evidence>
<evidence type="ECO:0000256" key="2">
    <source>
        <dbReference type="ARBA" id="ARBA00023315"/>
    </source>
</evidence>
<evidence type="ECO:0000313" key="4">
    <source>
        <dbReference type="EMBL" id="CCF00987.1"/>
    </source>
</evidence>
<keyword evidence="4" id="KW-0614">Plasmid</keyword>
<reference evidence="4 5" key="1">
    <citation type="journal article" date="2012" name="J. Bacteriol.">
        <title>Genome sequence of the soybean symbiont Sinorhizobium fredii HH103.</title>
        <authorList>
            <person name="Weidner S."/>
            <person name="Becker A."/>
            <person name="Bonilla I."/>
            <person name="Jaenicke S."/>
            <person name="Lloret J."/>
            <person name="Margaret I."/>
            <person name="Puhler A."/>
            <person name="Ruiz-Sainz J.E."/>
            <person name="Schneiker-Bekel S."/>
            <person name="Szczepanowski R."/>
            <person name="Vinardell J.M."/>
            <person name="Zehner S."/>
            <person name="Gottfert M."/>
        </authorList>
    </citation>
    <scope>NUCLEOTIDE SEQUENCE [LARGE SCALE GENOMIC DNA]</scope>
    <source>
        <strain evidence="4 5">HH103</strain>
        <plasmid evidence="5">pSfHH103e</plasmid>
    </source>
</reference>
<dbReference type="AlphaFoldDB" id="G9AIV5"/>
<dbReference type="PROSITE" id="PS51186">
    <property type="entry name" value="GNAT"/>
    <property type="match status" value="1"/>
</dbReference>
<name>G9AIV5_SINF1</name>
<dbReference type="Gene3D" id="3.40.630.30">
    <property type="match status" value="1"/>
</dbReference>
<gene>
    <name evidence="4" type="ordered locus">SFHH103_06529</name>
</gene>
<dbReference type="HOGENOM" id="CLU_013985_19_4_5"/>
<dbReference type="InterPro" id="IPR050832">
    <property type="entry name" value="Bact_Acetyltransf"/>
</dbReference>
<feature type="domain" description="N-acetyltransferase" evidence="3">
    <location>
        <begin position="7"/>
        <end position="168"/>
    </location>
</feature>
<dbReference type="PANTHER" id="PTHR43877">
    <property type="entry name" value="AMINOALKYLPHOSPHONATE N-ACETYLTRANSFERASE-RELATED-RELATED"/>
    <property type="match status" value="1"/>
</dbReference>
<dbReference type="SUPFAM" id="SSF55729">
    <property type="entry name" value="Acyl-CoA N-acyltransferases (Nat)"/>
    <property type="match status" value="1"/>
</dbReference>
<proteinExistence type="predicted"/>
<evidence type="ECO:0000313" key="5">
    <source>
        <dbReference type="Proteomes" id="UP000007735"/>
    </source>
</evidence>
<dbReference type="Pfam" id="PF00583">
    <property type="entry name" value="Acetyltransf_1"/>
    <property type="match status" value="1"/>
</dbReference>
<dbReference type="InterPro" id="IPR016181">
    <property type="entry name" value="Acyl_CoA_acyltransferase"/>
</dbReference>
<dbReference type="GO" id="GO:0016747">
    <property type="term" value="F:acyltransferase activity, transferring groups other than amino-acyl groups"/>
    <property type="evidence" value="ECO:0007669"/>
    <property type="project" value="InterPro"/>
</dbReference>
<organism evidence="4 5">
    <name type="scientific">Sinorhizobium fredii (strain HH103)</name>
    <dbReference type="NCBI Taxonomy" id="1117943"/>
    <lineage>
        <taxon>Bacteria</taxon>
        <taxon>Pseudomonadati</taxon>
        <taxon>Pseudomonadota</taxon>
        <taxon>Alphaproteobacteria</taxon>
        <taxon>Hyphomicrobiales</taxon>
        <taxon>Rhizobiaceae</taxon>
        <taxon>Sinorhizobium/Ensifer group</taxon>
        <taxon>Sinorhizobium</taxon>
    </lineage>
</organism>
<sequence>MSIEEGAVIRRLSVEDVDVFRRIRLEALSYEPLSFASVFDDWVHLSDREWRQHLDQAVFVAFLSGQPVGMMGLRFARARKMAHRATLVSVYVRKGERGRGIAADLLHEVAEHARDHGVLQLELAVNAENSAAIRFYQRHSFVEVGRIPNGFLGHGAENDELIMVLRLK</sequence>
<keyword evidence="1 4" id="KW-0808">Transferase</keyword>
<protein>
    <submittedName>
        <fullName evidence="4">GCN5-related N-acetyltransferase</fullName>
        <ecNumber evidence="4">2.3.1.-</ecNumber>
    </submittedName>
</protein>
<dbReference type="PANTHER" id="PTHR43877:SF2">
    <property type="entry name" value="AMINOALKYLPHOSPHONATE N-ACETYLTRANSFERASE-RELATED"/>
    <property type="match status" value="1"/>
</dbReference>
<accession>G9AIV5</accession>
<dbReference type="EC" id="2.3.1.-" evidence="4"/>
<dbReference type="CDD" id="cd04301">
    <property type="entry name" value="NAT_SF"/>
    <property type="match status" value="1"/>
</dbReference>
<dbReference type="PATRIC" id="fig|380.5.peg.6072"/>
<keyword evidence="2 4" id="KW-0012">Acyltransferase</keyword>